<proteinExistence type="predicted"/>
<keyword evidence="1" id="KW-0472">Membrane</keyword>
<feature type="domain" description="CAAX prenyl protease 2/Lysostaphin resistance protein A-like" evidence="2">
    <location>
        <begin position="141"/>
        <end position="236"/>
    </location>
</feature>
<dbReference type="Pfam" id="PF02517">
    <property type="entry name" value="Rce1-like"/>
    <property type="match status" value="1"/>
</dbReference>
<feature type="transmembrane region" description="Helical" evidence="1">
    <location>
        <begin position="58"/>
        <end position="81"/>
    </location>
</feature>
<evidence type="ECO:0000256" key="1">
    <source>
        <dbReference type="SAM" id="Phobius"/>
    </source>
</evidence>
<evidence type="ECO:0000313" key="3">
    <source>
        <dbReference type="EMBL" id="SEO43347.1"/>
    </source>
</evidence>
<evidence type="ECO:0000259" key="2">
    <source>
        <dbReference type="Pfam" id="PF02517"/>
    </source>
</evidence>
<dbReference type="GO" id="GO:0080120">
    <property type="term" value="P:CAAX-box protein maturation"/>
    <property type="evidence" value="ECO:0007669"/>
    <property type="project" value="UniProtKB-ARBA"/>
</dbReference>
<keyword evidence="1" id="KW-0812">Transmembrane</keyword>
<feature type="transmembrane region" description="Helical" evidence="1">
    <location>
        <begin position="97"/>
        <end position="118"/>
    </location>
</feature>
<dbReference type="InterPro" id="IPR052710">
    <property type="entry name" value="CAAX_protease"/>
</dbReference>
<reference evidence="4" key="1">
    <citation type="submission" date="2016-10" db="EMBL/GenBank/DDBJ databases">
        <authorList>
            <person name="Varghese N."/>
            <person name="Submissions S."/>
        </authorList>
    </citation>
    <scope>NUCLEOTIDE SEQUENCE [LARGE SCALE GENOMIC DNA]</scope>
    <source>
        <strain evidence="4">CGMCC 1.10121</strain>
    </source>
</reference>
<dbReference type="RefSeq" id="WP_089821672.1">
    <property type="nucleotide sequence ID" value="NZ_FODV01000002.1"/>
</dbReference>
<gene>
    <name evidence="3" type="ORF">SAMN04487948_102402</name>
</gene>
<keyword evidence="1" id="KW-1133">Transmembrane helix</keyword>
<sequence length="249" mass="25645">MSQTVSTSPTDQSGRLPSRVRAVLVATGLVAAAVLLSLVVGVAVALPLLLGGFDPTSGVVLVASLLATQLSFAVVAALYLWRREWSVAWSVPTGRDLLWVAGGVVVTVTAALGLLALSERLGVEPVESVVEAPVLADPTLLLALAGLSLVLVAPVEELLFRGVVQGRLRRTFGAPVAVGVASLLFASIHLLNLVTVGVGAVVMVAVIFVVGAVLGVAYERTDNLLVPVLVHGVYNTTLFVLTYLSLAGV</sequence>
<evidence type="ECO:0000313" key="4">
    <source>
        <dbReference type="Proteomes" id="UP000199126"/>
    </source>
</evidence>
<name>A0A1H8PNQ6_9EURY</name>
<dbReference type="OrthoDB" id="275779at2157"/>
<feature type="transmembrane region" description="Helical" evidence="1">
    <location>
        <begin position="138"/>
        <end position="160"/>
    </location>
</feature>
<protein>
    <recommendedName>
        <fullName evidence="2">CAAX prenyl protease 2/Lysostaphin resistance protein A-like domain-containing protein</fullName>
    </recommendedName>
</protein>
<dbReference type="GO" id="GO:0004175">
    <property type="term" value="F:endopeptidase activity"/>
    <property type="evidence" value="ECO:0007669"/>
    <property type="project" value="UniProtKB-ARBA"/>
</dbReference>
<feature type="transmembrane region" description="Helical" evidence="1">
    <location>
        <begin position="172"/>
        <end position="191"/>
    </location>
</feature>
<feature type="transmembrane region" description="Helical" evidence="1">
    <location>
        <begin position="224"/>
        <end position="246"/>
    </location>
</feature>
<dbReference type="InterPro" id="IPR003675">
    <property type="entry name" value="Rce1/LyrA-like_dom"/>
</dbReference>
<dbReference type="EMBL" id="FODV01000002">
    <property type="protein sequence ID" value="SEO43347.1"/>
    <property type="molecule type" value="Genomic_DNA"/>
</dbReference>
<dbReference type="AlphaFoldDB" id="A0A1H8PNQ6"/>
<dbReference type="PANTHER" id="PTHR36435">
    <property type="entry name" value="SLR1288 PROTEIN"/>
    <property type="match status" value="1"/>
</dbReference>
<feature type="transmembrane region" description="Helical" evidence="1">
    <location>
        <begin position="197"/>
        <end position="217"/>
    </location>
</feature>
<keyword evidence="4" id="KW-1185">Reference proteome</keyword>
<accession>A0A1H8PNQ6</accession>
<feature type="transmembrane region" description="Helical" evidence="1">
    <location>
        <begin position="22"/>
        <end position="46"/>
    </location>
</feature>
<organism evidence="3 4">
    <name type="scientific">Halogranum amylolyticum</name>
    <dbReference type="NCBI Taxonomy" id="660520"/>
    <lineage>
        <taxon>Archaea</taxon>
        <taxon>Methanobacteriati</taxon>
        <taxon>Methanobacteriota</taxon>
        <taxon>Stenosarchaea group</taxon>
        <taxon>Halobacteria</taxon>
        <taxon>Halobacteriales</taxon>
        <taxon>Haloferacaceae</taxon>
    </lineage>
</organism>
<dbReference type="Proteomes" id="UP000199126">
    <property type="component" value="Unassembled WGS sequence"/>
</dbReference>
<dbReference type="PANTHER" id="PTHR36435:SF1">
    <property type="entry name" value="CAAX AMINO TERMINAL PROTEASE FAMILY PROTEIN"/>
    <property type="match status" value="1"/>
</dbReference>